<evidence type="ECO:0000313" key="1">
    <source>
        <dbReference type="EMBL" id="CAR65853.1"/>
    </source>
</evidence>
<dbReference type="eggNOG" id="ENOG502RQ0T">
    <property type="taxonomic scope" value="Eukaryota"/>
</dbReference>
<name>B5RU41_DEBHA</name>
<dbReference type="EMBL" id="CR382137">
    <property type="protein sequence ID" value="CAR65853.1"/>
    <property type="molecule type" value="Genomic_DNA"/>
</dbReference>
<dbReference type="KEGG" id="dha:DEHA2E19030g"/>
<dbReference type="OMA" id="HIAIMDL"/>
<dbReference type="OrthoDB" id="4079278at2759"/>
<dbReference type="VEuPathDB" id="FungiDB:DEHA2E19030g"/>
<dbReference type="GeneID" id="8998796"/>
<dbReference type="RefSeq" id="XP_002770511.1">
    <property type="nucleotide sequence ID" value="XM_002770465.1"/>
</dbReference>
<evidence type="ECO:0000313" key="2">
    <source>
        <dbReference type="Proteomes" id="UP000000599"/>
    </source>
</evidence>
<gene>
    <name evidence="1" type="ordered locus">DEHA2E19030g</name>
</gene>
<protein>
    <submittedName>
        <fullName evidence="1">DEHA2E19030p</fullName>
    </submittedName>
</protein>
<proteinExistence type="predicted"/>
<dbReference type="AlphaFoldDB" id="B5RU41"/>
<reference evidence="1 2" key="1">
    <citation type="journal article" date="2004" name="Nature">
        <title>Genome evolution in yeasts.</title>
        <authorList>
            <consortium name="Genolevures"/>
            <person name="Dujon B."/>
            <person name="Sherman D."/>
            <person name="Fischer G."/>
            <person name="Durrens P."/>
            <person name="Casaregola S."/>
            <person name="Lafontaine I."/>
            <person name="de Montigny J."/>
            <person name="Marck C."/>
            <person name="Neuveglise C."/>
            <person name="Talla E."/>
            <person name="Goffard N."/>
            <person name="Frangeul L."/>
            <person name="Aigle M."/>
            <person name="Anthouard V."/>
            <person name="Babour A."/>
            <person name="Barbe V."/>
            <person name="Barnay S."/>
            <person name="Blanchin S."/>
            <person name="Beckerich J.M."/>
            <person name="Beyne E."/>
            <person name="Bleykasten C."/>
            <person name="Boisrame A."/>
            <person name="Boyer J."/>
            <person name="Cattolico L."/>
            <person name="Confanioleri F."/>
            <person name="de Daruvar A."/>
            <person name="Despons L."/>
            <person name="Fabre E."/>
            <person name="Fairhead C."/>
            <person name="Ferry-Dumazet H."/>
            <person name="Groppi A."/>
            <person name="Hantraye F."/>
            <person name="Hennequin C."/>
            <person name="Jauniaux N."/>
            <person name="Joyet P."/>
            <person name="Kachouri R."/>
            <person name="Kerrest A."/>
            <person name="Koszul R."/>
            <person name="Lemaire M."/>
            <person name="Lesur I."/>
            <person name="Ma L."/>
            <person name="Muller H."/>
            <person name="Nicaud J.M."/>
            <person name="Nikolski M."/>
            <person name="Oztas S."/>
            <person name="Ozier-Kalogeropoulos O."/>
            <person name="Pellenz S."/>
            <person name="Potier S."/>
            <person name="Richard G.F."/>
            <person name="Straub M.L."/>
            <person name="Suleau A."/>
            <person name="Swennene D."/>
            <person name="Tekaia F."/>
            <person name="Wesolowski-Louvel M."/>
            <person name="Westhof E."/>
            <person name="Wirth B."/>
            <person name="Zeniou-Meyer M."/>
            <person name="Zivanovic I."/>
            <person name="Bolotin-Fukuhara M."/>
            <person name="Thierry A."/>
            <person name="Bouchier C."/>
            <person name="Caudron B."/>
            <person name="Scarpelli C."/>
            <person name="Gaillardin C."/>
            <person name="Weissenbach J."/>
            <person name="Wincker P."/>
            <person name="Souciet J.L."/>
        </authorList>
    </citation>
    <scope>NUCLEOTIDE SEQUENCE [LARGE SCALE GENOMIC DNA]</scope>
    <source>
        <strain evidence="2">ATCC 36239 / CBS 767 / BCRC 21394 / JCM 1990 / NBRC 0083 / IGC 2968</strain>
    </source>
</reference>
<keyword evidence="2" id="KW-1185">Reference proteome</keyword>
<dbReference type="HOGENOM" id="CLU_028748_0_0_1"/>
<sequence>MNCIMLRCYRYRLIGAEVHRIVISRHYSNVSTKIDTKVPDMYSINDMKDENEINASIFARLSKVYQILSGRTRRFRYAANECRDIYIQNNASLLDDLLQYPRINKDMITFLFFNYTFSNSIKALLLDDLNRLLMEGNFEVVLKSFEKMIESGIVSTPVESDFMHISAHSGRTTEPELRNALADLIVNQAVSSGEHLLASSFALRFKAFNIPLNNQTIRLLLRSLAIDTTTNHIYNSYTIMKILNEFSTNDIKLSDMCDLLLYLAEGKQQPFFANILYDRILQSSLVDKQSEDDLKKFYEATIKLMQKNIEHGDVTRAGKLWNSIKNIEITSAKNTVALSKLIEKLIETNEDAAENIVCENLSTELYNNPDLQDCILRFYGTHPKYAEMFEKLMKQLKPPLRRSTLSSLFEAFLSQNNESGAEKILSFIFKSKNGINFLDFDSIIRKLIRQQKITQCIDMLRSTDIEISKVGHISVFKYLIRTSNSKEKKKFLEDLASRFHKLDNNDECFNSLTIAFFAFVSENINNRVSRSLFTQISRNSHENISILRSSGDELNLEQYSFPKGFSQLLSLEGSARLECLSIISNHAIQDYDLNTLKWCIDELRFSGVLLEDILKSIFKKDPQFYREVLQVESLPSLVQH</sequence>
<dbReference type="InParanoid" id="B5RU41"/>
<organism evidence="1 2">
    <name type="scientific">Debaryomyces hansenii (strain ATCC 36239 / CBS 767 / BCRC 21394 / JCM 1990 / NBRC 0083 / IGC 2968)</name>
    <name type="common">Yeast</name>
    <name type="synonym">Torulaspora hansenii</name>
    <dbReference type="NCBI Taxonomy" id="284592"/>
    <lineage>
        <taxon>Eukaryota</taxon>
        <taxon>Fungi</taxon>
        <taxon>Dikarya</taxon>
        <taxon>Ascomycota</taxon>
        <taxon>Saccharomycotina</taxon>
        <taxon>Pichiomycetes</taxon>
        <taxon>Debaryomycetaceae</taxon>
        <taxon>Debaryomyces</taxon>
    </lineage>
</organism>
<accession>B5RU41</accession>
<dbReference type="Proteomes" id="UP000000599">
    <property type="component" value="Chromosome E"/>
</dbReference>